<feature type="region of interest" description="Disordered" evidence="2">
    <location>
        <begin position="344"/>
        <end position="382"/>
    </location>
</feature>
<accession>A0A4S2MRS6</accession>
<dbReference type="InterPro" id="IPR036864">
    <property type="entry name" value="Zn2-C6_fun-type_DNA-bd_sf"/>
</dbReference>
<protein>
    <recommendedName>
        <fullName evidence="3">Zn(2)-C6 fungal-type domain-containing protein</fullName>
    </recommendedName>
</protein>
<keyword evidence="1" id="KW-0539">Nucleus</keyword>
<reference evidence="4 5" key="1">
    <citation type="submission" date="2019-04" db="EMBL/GenBank/DDBJ databases">
        <title>Comparative genomics and transcriptomics to analyze fruiting body development in filamentous ascomycetes.</title>
        <authorList>
            <consortium name="DOE Joint Genome Institute"/>
            <person name="Lutkenhaus R."/>
            <person name="Traeger S."/>
            <person name="Breuer J."/>
            <person name="Kuo A."/>
            <person name="Lipzen A."/>
            <person name="Pangilinan J."/>
            <person name="Dilworth D."/>
            <person name="Sandor L."/>
            <person name="Poggeler S."/>
            <person name="Barry K."/>
            <person name="Grigoriev I.V."/>
            <person name="Nowrousian M."/>
        </authorList>
    </citation>
    <scope>NUCLEOTIDE SEQUENCE [LARGE SCALE GENOMIC DNA]</scope>
    <source>
        <strain evidence="4 5">CBS 389.68</strain>
    </source>
</reference>
<keyword evidence="5" id="KW-1185">Reference proteome</keyword>
<evidence type="ECO:0000313" key="5">
    <source>
        <dbReference type="Proteomes" id="UP000298138"/>
    </source>
</evidence>
<feature type="region of interest" description="Disordered" evidence="2">
    <location>
        <begin position="448"/>
        <end position="474"/>
    </location>
</feature>
<dbReference type="AlphaFoldDB" id="A0A4S2MRS6"/>
<feature type="compositionally biased region" description="Polar residues" evidence="2">
    <location>
        <begin position="24"/>
        <end position="37"/>
    </location>
</feature>
<evidence type="ECO:0000256" key="1">
    <source>
        <dbReference type="ARBA" id="ARBA00023242"/>
    </source>
</evidence>
<evidence type="ECO:0000256" key="2">
    <source>
        <dbReference type="SAM" id="MobiDB-lite"/>
    </source>
</evidence>
<evidence type="ECO:0000313" key="4">
    <source>
        <dbReference type="EMBL" id="TGZ77857.1"/>
    </source>
</evidence>
<dbReference type="STRING" id="341454.A0A4S2MRS6"/>
<feature type="compositionally biased region" description="Gly residues" evidence="2">
    <location>
        <begin position="39"/>
        <end position="50"/>
    </location>
</feature>
<dbReference type="GO" id="GO:0000981">
    <property type="term" value="F:DNA-binding transcription factor activity, RNA polymerase II-specific"/>
    <property type="evidence" value="ECO:0007669"/>
    <property type="project" value="InterPro"/>
</dbReference>
<sequence>MLSMMSVSEAGEGSCLESHVLRRTSSGTLSSNASTLMGGNAGVEMQGGGRAAKERVVGGGFPSYSSSVDLQARTRGTSLDDDFQQHHFHHQQQQQQQPSNENYFLSSTSYTDNHHGYNQYLRQPTATASFYHTDSPPYSPAQHELSLADDAGRALPTAFVTSAPPCPSTLSPSSPFTYPISWTTSAHAQALLAVASPTHFDASDVCTTTALASTITATSSPGLSNAEASRRQKKMKKRAQVAARISAPPALALQQSTHIIGQSYGPVITPYATHHHHSTLARDLHHRIDHHHSSHHGQFLAQDPAYSCCSPSPADPFSCFSQHQPLQRHVRGYLDMADPEGVAGSNYPLSPAATLPSSPAGYQVRGTAPTRPSAPPPPPKMSEVDCYTCRRRRVKCDRQLPHCAKCERTKLECLGYKKPLVWNKGVASRGKMMGKTYPTPPVTVETAAAQSSAKRKTTAAKASGSSEKKKQAAVVETKPPVVKVDTAVIPRHAPTIRIPPSQLPHLNGDSHFYLNYCTTPYTMGPAPTSSINPQPQH</sequence>
<name>A0A4S2MRS6_9PEZI</name>
<dbReference type="InterPro" id="IPR053175">
    <property type="entry name" value="DHMBA_Reg_Transcription_Factor"/>
</dbReference>
<dbReference type="Gene3D" id="4.10.240.10">
    <property type="entry name" value="Zn(2)-C6 fungal-type DNA-binding domain"/>
    <property type="match status" value="1"/>
</dbReference>
<feature type="compositionally biased region" description="Low complexity" evidence="2">
    <location>
        <begin position="348"/>
        <end position="360"/>
    </location>
</feature>
<dbReference type="SUPFAM" id="SSF57701">
    <property type="entry name" value="Zn2/Cys6 DNA-binding domain"/>
    <property type="match status" value="1"/>
</dbReference>
<dbReference type="Pfam" id="PF00172">
    <property type="entry name" value="Zn_clus"/>
    <property type="match status" value="1"/>
</dbReference>
<feature type="domain" description="Zn(2)-C6 fungal-type" evidence="3">
    <location>
        <begin position="385"/>
        <end position="413"/>
    </location>
</feature>
<organism evidence="4 5">
    <name type="scientific">Ascodesmis nigricans</name>
    <dbReference type="NCBI Taxonomy" id="341454"/>
    <lineage>
        <taxon>Eukaryota</taxon>
        <taxon>Fungi</taxon>
        <taxon>Dikarya</taxon>
        <taxon>Ascomycota</taxon>
        <taxon>Pezizomycotina</taxon>
        <taxon>Pezizomycetes</taxon>
        <taxon>Pezizales</taxon>
        <taxon>Ascodesmidaceae</taxon>
        <taxon>Ascodesmis</taxon>
    </lineage>
</organism>
<dbReference type="PANTHER" id="PTHR38791">
    <property type="entry name" value="ZN(II)2CYS6 TRANSCRIPTION FACTOR (EUROFUNG)-RELATED-RELATED"/>
    <property type="match status" value="1"/>
</dbReference>
<proteinExistence type="predicted"/>
<feature type="compositionally biased region" description="Polar residues" evidence="2">
    <location>
        <begin position="98"/>
        <end position="108"/>
    </location>
</feature>
<dbReference type="PROSITE" id="PS50048">
    <property type="entry name" value="ZN2_CY6_FUNGAL_2"/>
    <property type="match status" value="1"/>
</dbReference>
<dbReference type="OrthoDB" id="5130013at2759"/>
<feature type="region of interest" description="Disordered" evidence="2">
    <location>
        <begin position="24"/>
        <end position="58"/>
    </location>
</feature>
<dbReference type="InterPro" id="IPR001138">
    <property type="entry name" value="Zn2Cys6_DnaBD"/>
</dbReference>
<dbReference type="GO" id="GO:0008270">
    <property type="term" value="F:zinc ion binding"/>
    <property type="evidence" value="ECO:0007669"/>
    <property type="project" value="InterPro"/>
</dbReference>
<dbReference type="SMART" id="SM00066">
    <property type="entry name" value="GAL4"/>
    <property type="match status" value="1"/>
</dbReference>
<evidence type="ECO:0000259" key="3">
    <source>
        <dbReference type="PROSITE" id="PS50048"/>
    </source>
</evidence>
<dbReference type="InParanoid" id="A0A4S2MRS6"/>
<feature type="region of interest" description="Disordered" evidence="2">
    <location>
        <begin position="85"/>
        <end position="108"/>
    </location>
</feature>
<gene>
    <name evidence="4" type="ORF">EX30DRAFT_175841</name>
</gene>
<dbReference type="CDD" id="cd00067">
    <property type="entry name" value="GAL4"/>
    <property type="match status" value="1"/>
</dbReference>
<dbReference type="PANTHER" id="PTHR38791:SF11">
    <property type="entry name" value="ZN(II)2CYS6 TRANSCRIPTION FACTOR (EUROFUNG)"/>
    <property type="match status" value="1"/>
</dbReference>
<dbReference type="Proteomes" id="UP000298138">
    <property type="component" value="Unassembled WGS sequence"/>
</dbReference>
<dbReference type="EMBL" id="ML220148">
    <property type="protein sequence ID" value="TGZ77857.1"/>
    <property type="molecule type" value="Genomic_DNA"/>
</dbReference>